<keyword evidence="2" id="KW-1185">Reference proteome</keyword>
<sequence length="214" mass="24478">MHKVDEHPIQTRFQKSTITTFLGTRYFTHPLATEGNKAGNNLLRLQFTGWPRRKHGHAQIAIGFQSADGCTEIRRQVVFRLEQFDITFPYVLQRVSVPSTTILSLTRIVLLNRSLWSSFLHRHPLITTMHIALSTSHDLRMFLSALMPQDPEDEDSTASVTGELEEMALPNLHKICISPAIIDMDELSLDSAHAVMELLESFFCTERGWAFSWR</sequence>
<dbReference type="Proteomes" id="UP000305067">
    <property type="component" value="Unassembled WGS sequence"/>
</dbReference>
<gene>
    <name evidence="1" type="ORF">BDV98DRAFT_566188</name>
</gene>
<protein>
    <submittedName>
        <fullName evidence="1">Uncharacterized protein</fullName>
    </submittedName>
</protein>
<name>A0A5C3QKW4_9AGAR</name>
<organism evidence="1 2">
    <name type="scientific">Pterulicium gracile</name>
    <dbReference type="NCBI Taxonomy" id="1884261"/>
    <lineage>
        <taxon>Eukaryota</taxon>
        <taxon>Fungi</taxon>
        <taxon>Dikarya</taxon>
        <taxon>Basidiomycota</taxon>
        <taxon>Agaricomycotina</taxon>
        <taxon>Agaricomycetes</taxon>
        <taxon>Agaricomycetidae</taxon>
        <taxon>Agaricales</taxon>
        <taxon>Pleurotineae</taxon>
        <taxon>Pterulaceae</taxon>
        <taxon>Pterulicium</taxon>
    </lineage>
</organism>
<reference evidence="1 2" key="1">
    <citation type="journal article" date="2019" name="Nat. Ecol. Evol.">
        <title>Megaphylogeny resolves global patterns of mushroom evolution.</title>
        <authorList>
            <person name="Varga T."/>
            <person name="Krizsan K."/>
            <person name="Foldi C."/>
            <person name="Dima B."/>
            <person name="Sanchez-Garcia M."/>
            <person name="Sanchez-Ramirez S."/>
            <person name="Szollosi G.J."/>
            <person name="Szarkandi J.G."/>
            <person name="Papp V."/>
            <person name="Albert L."/>
            <person name="Andreopoulos W."/>
            <person name="Angelini C."/>
            <person name="Antonin V."/>
            <person name="Barry K.W."/>
            <person name="Bougher N.L."/>
            <person name="Buchanan P."/>
            <person name="Buyck B."/>
            <person name="Bense V."/>
            <person name="Catcheside P."/>
            <person name="Chovatia M."/>
            <person name="Cooper J."/>
            <person name="Damon W."/>
            <person name="Desjardin D."/>
            <person name="Finy P."/>
            <person name="Geml J."/>
            <person name="Haridas S."/>
            <person name="Hughes K."/>
            <person name="Justo A."/>
            <person name="Karasinski D."/>
            <person name="Kautmanova I."/>
            <person name="Kiss B."/>
            <person name="Kocsube S."/>
            <person name="Kotiranta H."/>
            <person name="LaButti K.M."/>
            <person name="Lechner B.E."/>
            <person name="Liimatainen K."/>
            <person name="Lipzen A."/>
            <person name="Lukacs Z."/>
            <person name="Mihaltcheva S."/>
            <person name="Morgado L.N."/>
            <person name="Niskanen T."/>
            <person name="Noordeloos M.E."/>
            <person name="Ohm R.A."/>
            <person name="Ortiz-Santana B."/>
            <person name="Ovrebo C."/>
            <person name="Racz N."/>
            <person name="Riley R."/>
            <person name="Savchenko A."/>
            <person name="Shiryaev A."/>
            <person name="Soop K."/>
            <person name="Spirin V."/>
            <person name="Szebenyi C."/>
            <person name="Tomsovsky M."/>
            <person name="Tulloss R.E."/>
            <person name="Uehling J."/>
            <person name="Grigoriev I.V."/>
            <person name="Vagvolgyi C."/>
            <person name="Papp T."/>
            <person name="Martin F.M."/>
            <person name="Miettinen O."/>
            <person name="Hibbett D.S."/>
            <person name="Nagy L.G."/>
        </authorList>
    </citation>
    <scope>NUCLEOTIDE SEQUENCE [LARGE SCALE GENOMIC DNA]</scope>
    <source>
        <strain evidence="1 2">CBS 309.79</strain>
    </source>
</reference>
<evidence type="ECO:0000313" key="2">
    <source>
        <dbReference type="Proteomes" id="UP000305067"/>
    </source>
</evidence>
<evidence type="ECO:0000313" key="1">
    <source>
        <dbReference type="EMBL" id="TFL02655.1"/>
    </source>
</evidence>
<proteinExistence type="predicted"/>
<accession>A0A5C3QKW4</accession>
<dbReference type="EMBL" id="ML178822">
    <property type="protein sequence ID" value="TFL02655.1"/>
    <property type="molecule type" value="Genomic_DNA"/>
</dbReference>
<dbReference type="AlphaFoldDB" id="A0A5C3QKW4"/>